<reference evidence="5" key="1">
    <citation type="submission" date="2018-11" db="EMBL/GenBank/DDBJ databases">
        <authorList>
            <person name="Alioto T."/>
            <person name="Alioto T."/>
        </authorList>
    </citation>
    <scope>NUCLEOTIDE SEQUENCE</scope>
</reference>
<dbReference type="GO" id="GO:0008270">
    <property type="term" value="F:zinc ion binding"/>
    <property type="evidence" value="ECO:0007669"/>
    <property type="project" value="UniProtKB-KW"/>
</dbReference>
<dbReference type="EMBL" id="UYJE01006367">
    <property type="protein sequence ID" value="VDI45452.1"/>
    <property type="molecule type" value="Genomic_DNA"/>
</dbReference>
<evidence type="ECO:0000256" key="1">
    <source>
        <dbReference type="ARBA" id="ARBA00023125"/>
    </source>
</evidence>
<dbReference type="PROSITE" id="PS50158">
    <property type="entry name" value="ZF_CCHC"/>
    <property type="match status" value="1"/>
</dbReference>
<dbReference type="GO" id="GO:0003677">
    <property type="term" value="F:DNA binding"/>
    <property type="evidence" value="ECO:0007669"/>
    <property type="project" value="UniProtKB-KW"/>
</dbReference>
<evidence type="ECO:0000259" key="4">
    <source>
        <dbReference type="PROSITE" id="PS50158"/>
    </source>
</evidence>
<keyword evidence="2" id="KW-0863">Zinc-finger</keyword>
<dbReference type="Pfam" id="PF00098">
    <property type="entry name" value="zf-CCHC"/>
    <property type="match status" value="1"/>
</dbReference>
<dbReference type="Gene3D" id="4.10.60.10">
    <property type="entry name" value="Zinc finger, CCHC-type"/>
    <property type="match status" value="1"/>
</dbReference>
<proteinExistence type="predicted"/>
<dbReference type="SUPFAM" id="SSF47823">
    <property type="entry name" value="lambda integrase-like, N-terminal domain"/>
    <property type="match status" value="1"/>
</dbReference>
<keyword evidence="6" id="KW-1185">Reference proteome</keyword>
<comment type="caution">
    <text evidence="5">The sequence shown here is derived from an EMBL/GenBank/DDBJ whole genome shotgun (WGS) entry which is preliminary data.</text>
</comment>
<organism evidence="5 6">
    <name type="scientific">Mytilus galloprovincialis</name>
    <name type="common">Mediterranean mussel</name>
    <dbReference type="NCBI Taxonomy" id="29158"/>
    <lineage>
        <taxon>Eukaryota</taxon>
        <taxon>Metazoa</taxon>
        <taxon>Spiralia</taxon>
        <taxon>Lophotrochozoa</taxon>
        <taxon>Mollusca</taxon>
        <taxon>Bivalvia</taxon>
        <taxon>Autobranchia</taxon>
        <taxon>Pteriomorphia</taxon>
        <taxon>Mytilida</taxon>
        <taxon>Mytiloidea</taxon>
        <taxon>Mytilidae</taxon>
        <taxon>Mytilinae</taxon>
        <taxon>Mytilus</taxon>
    </lineage>
</organism>
<dbReference type="SMART" id="SM00343">
    <property type="entry name" value="ZnF_C2HC"/>
    <property type="match status" value="1"/>
</dbReference>
<dbReference type="InterPro" id="IPR010998">
    <property type="entry name" value="Integrase_recombinase_N"/>
</dbReference>
<feature type="domain" description="CCHC-type" evidence="4">
    <location>
        <begin position="93"/>
        <end position="108"/>
    </location>
</feature>
<keyword evidence="2" id="KW-0479">Metal-binding</keyword>
<evidence type="ECO:0000313" key="6">
    <source>
        <dbReference type="Proteomes" id="UP000596742"/>
    </source>
</evidence>
<evidence type="ECO:0000256" key="3">
    <source>
        <dbReference type="SAM" id="MobiDB-lite"/>
    </source>
</evidence>
<accession>A0A8B6F7V0</accession>
<name>A0A8B6F7V0_MYTGA</name>
<dbReference type="Proteomes" id="UP000596742">
    <property type="component" value="Unassembled WGS sequence"/>
</dbReference>
<dbReference type="OrthoDB" id="8061180at2759"/>
<evidence type="ECO:0000313" key="5">
    <source>
        <dbReference type="EMBL" id="VDI45452.1"/>
    </source>
</evidence>
<feature type="region of interest" description="Disordered" evidence="3">
    <location>
        <begin position="36"/>
        <end position="83"/>
    </location>
</feature>
<keyword evidence="1" id="KW-0238">DNA-binding</keyword>
<protein>
    <recommendedName>
        <fullName evidence="4">CCHC-type domain-containing protein</fullName>
    </recommendedName>
</protein>
<dbReference type="Gene3D" id="1.10.150.130">
    <property type="match status" value="1"/>
</dbReference>
<dbReference type="InterPro" id="IPR001878">
    <property type="entry name" value="Znf_CCHC"/>
</dbReference>
<dbReference type="InterPro" id="IPR036875">
    <property type="entry name" value="Znf_CCHC_sf"/>
</dbReference>
<dbReference type="AlphaFoldDB" id="A0A8B6F7V0"/>
<feature type="compositionally biased region" description="Basic and acidic residues" evidence="3">
    <location>
        <begin position="39"/>
        <end position="54"/>
    </location>
</feature>
<evidence type="ECO:0000256" key="2">
    <source>
        <dbReference type="PROSITE-ProRule" id="PRU00047"/>
    </source>
</evidence>
<keyword evidence="2" id="KW-0862">Zinc</keyword>
<dbReference type="SUPFAM" id="SSF57756">
    <property type="entry name" value="Retrovirus zinc finger-like domains"/>
    <property type="match status" value="1"/>
</dbReference>
<gene>
    <name evidence="5" type="ORF">MGAL_10B065187</name>
</gene>
<sequence>MYGNEKSRQKLIKLANSSDAGWRVVDEYTTNLLAEDSEDEKRIYKAQSRADSKIKKEKAKRKTDTRPAPYKTKSLAPENPIPVNTNKMFRPGRCFNCSETGHWRRECPHATVQHTNKIKGGKNSLHRHGQDALPAQPVHVALYLTNLLNNGSTSHPVSNALYGIKWAHEVSGLLDPTTKSSVTSIVEASKRTTTKSVNKEDPEQRY</sequence>